<sequence>LIKDKIHFVVFDRSGAISTQGFNIHSNPEIFIRIIVATLYLNSVQLGEDPTIKLNEDGKTGHLYFKGDKYIITEILYVEGVVRGRGTVCYRVHRDKEDPFQDNEELIVKDSWVDTSRKDTEAKILRILNAAGVRGVPTLIDDEVVQFDGVPDSTFRARASFFLDGKWASKEDKEIEIREHRRILMKPFGRKLEGFKTLLGFVTAIRDVAD</sequence>
<dbReference type="Proteomes" id="UP000053477">
    <property type="component" value="Unassembled WGS sequence"/>
</dbReference>
<feature type="non-terminal residue" evidence="2">
    <location>
        <position position="1"/>
    </location>
</feature>
<dbReference type="InterPro" id="IPR040976">
    <property type="entry name" value="Pkinase_fungal"/>
</dbReference>
<dbReference type="InParanoid" id="A0A0H2RYV5"/>
<proteinExistence type="predicted"/>
<feature type="non-terminal residue" evidence="2">
    <location>
        <position position="210"/>
    </location>
</feature>
<accession>A0A0H2RYV5</accession>
<organism evidence="2 3">
    <name type="scientific">Schizopora paradoxa</name>
    <dbReference type="NCBI Taxonomy" id="27342"/>
    <lineage>
        <taxon>Eukaryota</taxon>
        <taxon>Fungi</taxon>
        <taxon>Dikarya</taxon>
        <taxon>Basidiomycota</taxon>
        <taxon>Agaricomycotina</taxon>
        <taxon>Agaricomycetes</taxon>
        <taxon>Hymenochaetales</taxon>
        <taxon>Schizoporaceae</taxon>
        <taxon>Schizopora</taxon>
    </lineage>
</organism>
<keyword evidence="3" id="KW-1185">Reference proteome</keyword>
<evidence type="ECO:0000313" key="3">
    <source>
        <dbReference type="Proteomes" id="UP000053477"/>
    </source>
</evidence>
<dbReference type="STRING" id="27342.A0A0H2RYV5"/>
<dbReference type="PANTHER" id="PTHR38248:SF2">
    <property type="entry name" value="FUNK1 11"/>
    <property type="match status" value="1"/>
</dbReference>
<dbReference type="PANTHER" id="PTHR38248">
    <property type="entry name" value="FUNK1 6"/>
    <property type="match status" value="1"/>
</dbReference>
<dbReference type="EMBL" id="KQ085911">
    <property type="protein sequence ID" value="KLO16812.1"/>
    <property type="molecule type" value="Genomic_DNA"/>
</dbReference>
<dbReference type="AlphaFoldDB" id="A0A0H2RYV5"/>
<name>A0A0H2RYV5_9AGAM</name>
<protein>
    <recommendedName>
        <fullName evidence="1">Fungal-type protein kinase domain-containing protein</fullName>
    </recommendedName>
</protein>
<evidence type="ECO:0000259" key="1">
    <source>
        <dbReference type="Pfam" id="PF17667"/>
    </source>
</evidence>
<dbReference type="Pfam" id="PF17667">
    <property type="entry name" value="Pkinase_fungal"/>
    <property type="match status" value="1"/>
</dbReference>
<gene>
    <name evidence="2" type="ORF">SCHPADRAFT_788511</name>
</gene>
<reference evidence="2 3" key="1">
    <citation type="submission" date="2015-04" db="EMBL/GenBank/DDBJ databases">
        <title>Complete genome sequence of Schizopora paradoxa KUC8140, a cosmopolitan wood degrader in East Asia.</title>
        <authorList>
            <consortium name="DOE Joint Genome Institute"/>
            <person name="Min B."/>
            <person name="Park H."/>
            <person name="Jang Y."/>
            <person name="Kim J.-J."/>
            <person name="Kim K.H."/>
            <person name="Pangilinan J."/>
            <person name="Lipzen A."/>
            <person name="Riley R."/>
            <person name="Grigoriev I.V."/>
            <person name="Spatafora J.W."/>
            <person name="Choi I.-G."/>
        </authorList>
    </citation>
    <scope>NUCLEOTIDE SEQUENCE [LARGE SCALE GENOMIC DNA]</scope>
    <source>
        <strain evidence="2 3">KUC8140</strain>
    </source>
</reference>
<feature type="domain" description="Fungal-type protein kinase" evidence="1">
    <location>
        <begin position="3"/>
        <end position="208"/>
    </location>
</feature>
<dbReference type="OrthoDB" id="5584477at2759"/>
<evidence type="ECO:0000313" key="2">
    <source>
        <dbReference type="EMBL" id="KLO16812.1"/>
    </source>
</evidence>